<accession>A0A150S476</accession>
<feature type="chain" id="PRO_5007568311" description="Secreted protein" evidence="2">
    <location>
        <begin position="22"/>
        <end position="101"/>
    </location>
</feature>
<feature type="compositionally biased region" description="Low complexity" evidence="1">
    <location>
        <begin position="49"/>
        <end position="64"/>
    </location>
</feature>
<evidence type="ECO:0000313" key="3">
    <source>
        <dbReference type="EMBL" id="KYF87232.1"/>
    </source>
</evidence>
<feature type="region of interest" description="Disordered" evidence="1">
    <location>
        <begin position="47"/>
        <end position="101"/>
    </location>
</feature>
<feature type="compositionally biased region" description="Gly residues" evidence="1">
    <location>
        <begin position="65"/>
        <end position="101"/>
    </location>
</feature>
<feature type="signal peptide" evidence="2">
    <location>
        <begin position="1"/>
        <end position="21"/>
    </location>
</feature>
<dbReference type="Proteomes" id="UP000075635">
    <property type="component" value="Unassembled WGS sequence"/>
</dbReference>
<evidence type="ECO:0000256" key="2">
    <source>
        <dbReference type="SAM" id="SignalP"/>
    </source>
</evidence>
<protein>
    <recommendedName>
        <fullName evidence="5">Secreted protein</fullName>
    </recommendedName>
</protein>
<gene>
    <name evidence="3" type="ORF">BE17_14490</name>
</gene>
<proteinExistence type="predicted"/>
<evidence type="ECO:0000313" key="4">
    <source>
        <dbReference type="Proteomes" id="UP000075635"/>
    </source>
</evidence>
<evidence type="ECO:0008006" key="5">
    <source>
        <dbReference type="Google" id="ProtNLM"/>
    </source>
</evidence>
<sequence>MKSTLLPSLLVSLSAASGLMAWGCVEVGHPVEVGCFIEYDNPNCDESIGATTSSHASGTTSTSSGSGGGADSAGGTGGEAGSGGQGGAGGAGGAADGSDGS</sequence>
<reference evidence="3 4" key="1">
    <citation type="submission" date="2014-02" db="EMBL/GenBank/DDBJ databases">
        <title>The small core and large imbalanced accessory genome model reveals a collaborative survival strategy of Sorangium cellulosum strains in nature.</title>
        <authorList>
            <person name="Han K."/>
            <person name="Peng R."/>
            <person name="Blom J."/>
            <person name="Li Y.-Z."/>
        </authorList>
    </citation>
    <scope>NUCLEOTIDE SEQUENCE [LARGE SCALE GENOMIC DNA]</scope>
    <source>
        <strain evidence="3 4">So0011-07</strain>
    </source>
</reference>
<keyword evidence="2" id="KW-0732">Signal</keyword>
<organism evidence="3 4">
    <name type="scientific">Sorangium cellulosum</name>
    <name type="common">Polyangium cellulosum</name>
    <dbReference type="NCBI Taxonomy" id="56"/>
    <lineage>
        <taxon>Bacteria</taxon>
        <taxon>Pseudomonadati</taxon>
        <taxon>Myxococcota</taxon>
        <taxon>Polyangia</taxon>
        <taxon>Polyangiales</taxon>
        <taxon>Polyangiaceae</taxon>
        <taxon>Sorangium</taxon>
    </lineage>
</organism>
<comment type="caution">
    <text evidence="3">The sequence shown here is derived from an EMBL/GenBank/DDBJ whole genome shotgun (WGS) entry which is preliminary data.</text>
</comment>
<dbReference type="EMBL" id="JEMB01001457">
    <property type="protein sequence ID" value="KYF87232.1"/>
    <property type="molecule type" value="Genomic_DNA"/>
</dbReference>
<name>A0A150S476_SORCE</name>
<dbReference type="AlphaFoldDB" id="A0A150S476"/>
<evidence type="ECO:0000256" key="1">
    <source>
        <dbReference type="SAM" id="MobiDB-lite"/>
    </source>
</evidence>